<dbReference type="AlphaFoldDB" id="G5JAF0"/>
<accession>G5JAF0</accession>
<dbReference type="GeneID" id="88767844"/>
<dbReference type="PATRIC" id="fig|423471.3.peg.4131"/>
<evidence type="ECO:0000313" key="2">
    <source>
        <dbReference type="Proteomes" id="UP000003477"/>
    </source>
</evidence>
<protein>
    <submittedName>
        <fullName evidence="1">Uncharacterized protein</fullName>
    </submittedName>
</protein>
<gene>
    <name evidence="1" type="ORF">CWATWH0003_4414</name>
</gene>
<sequence>MSLPIKVETLNYWLIQPNPTFLVVVDRQNYIFYWSFPKDFVNSLNKNWQEQKTVSIPVHRQNSIYKKAINLPSDLIEIIYREVSLVTKSGYYSKHTSPTLANSYPTKNDNILALMHYYLEGSRIANVRNAYGTPGATVDIYPETFGGLGHSKTVRARVWGNLNLYGEGAILLQIPDENNYVLSYETFNEMCFLLKHDYSDCEEIYVNRCGVAYPGSAIWVNSPTISTSATAWYEISGGKLKLFLVQDKWYAISLNAPKTVSSSKNEHKTGSYLKYDPRKEILWHYFDLFNPNYSLPLAK</sequence>
<dbReference type="EMBL" id="AESD01000663">
    <property type="protein sequence ID" value="EHJ10846.1"/>
    <property type="molecule type" value="Genomic_DNA"/>
</dbReference>
<organism evidence="1 2">
    <name type="scientific">Crocosphaera watsonii WH 0003</name>
    <dbReference type="NCBI Taxonomy" id="423471"/>
    <lineage>
        <taxon>Bacteria</taxon>
        <taxon>Bacillati</taxon>
        <taxon>Cyanobacteriota</taxon>
        <taxon>Cyanophyceae</taxon>
        <taxon>Oscillatoriophycideae</taxon>
        <taxon>Chroococcales</taxon>
        <taxon>Aphanothecaceae</taxon>
        <taxon>Crocosphaera</taxon>
    </lineage>
</organism>
<name>G5JAF0_CROWT</name>
<dbReference type="RefSeq" id="WP_007312308.1">
    <property type="nucleotide sequence ID" value="NZ_AESD01000663.1"/>
</dbReference>
<comment type="caution">
    <text evidence="1">The sequence shown here is derived from an EMBL/GenBank/DDBJ whole genome shotgun (WGS) entry which is preliminary data.</text>
</comment>
<dbReference type="Proteomes" id="UP000003477">
    <property type="component" value="Unassembled WGS sequence"/>
</dbReference>
<evidence type="ECO:0000313" key="1">
    <source>
        <dbReference type="EMBL" id="EHJ10846.1"/>
    </source>
</evidence>
<reference evidence="1 2" key="1">
    <citation type="journal article" date="2011" name="Front. Microbiol.">
        <title>Two Strains of Crocosphaera watsonii with Highly Conserved Genomes are Distinguished by Strain-Specific Features.</title>
        <authorList>
            <person name="Bench S.R."/>
            <person name="Ilikchyan I.N."/>
            <person name="Tripp H.J."/>
            <person name="Zehr J.P."/>
        </authorList>
    </citation>
    <scope>NUCLEOTIDE SEQUENCE [LARGE SCALE GENOMIC DNA]</scope>
    <source>
        <strain evidence="1 2">WH 0003</strain>
    </source>
</reference>
<proteinExistence type="predicted"/>